<proteinExistence type="inferred from homology"/>
<dbReference type="AlphaFoldDB" id="A0A835VZX4"/>
<evidence type="ECO:0000256" key="1">
    <source>
        <dbReference type="ARBA" id="ARBA00006336"/>
    </source>
</evidence>
<dbReference type="Gene3D" id="3.40.50.850">
    <property type="entry name" value="Isochorismatase-like"/>
    <property type="match status" value="1"/>
</dbReference>
<comment type="similarity">
    <text evidence="1">Belongs to the isochorismatase family.</text>
</comment>
<dbReference type="PANTHER" id="PTHR47044">
    <property type="entry name" value="OS02G0276400 PROTEIN"/>
    <property type="match status" value="1"/>
</dbReference>
<feature type="domain" description="Isochorismatase-like" evidence="2">
    <location>
        <begin position="7"/>
        <end position="186"/>
    </location>
</feature>
<accession>A0A835VZX4</accession>
<dbReference type="SUPFAM" id="SSF52499">
    <property type="entry name" value="Isochorismatase-like hydrolases"/>
    <property type="match status" value="1"/>
</dbReference>
<sequence length="192" mass="20482">MASKPDTAVICIDMQNDFLLPSSPLCVKCGIACLPRVQDAIVAARAKSLPIIWVIREHDPSGVDIEYTRAHLLQSGGAGGTVPGSKGAELVEGLEVQPGDLVVIKKRFSAFLATHLDFMLRRLGVSRVVLCGVQTPNCIRATAVDALGHDYAAVVLSDATASKSEAVQENNLEDMRRMGITTPTTAEWIASL</sequence>
<gene>
    <name evidence="3" type="ORF">HXX76_007837</name>
</gene>
<dbReference type="InterPro" id="IPR036380">
    <property type="entry name" value="Isochorismatase-like_sf"/>
</dbReference>
<dbReference type="EMBL" id="JAEHOC010000017">
    <property type="protein sequence ID" value="KAG2434110.1"/>
    <property type="molecule type" value="Genomic_DNA"/>
</dbReference>
<protein>
    <recommendedName>
        <fullName evidence="2">Isochorismatase-like domain-containing protein</fullName>
    </recommendedName>
</protein>
<evidence type="ECO:0000313" key="4">
    <source>
        <dbReference type="Proteomes" id="UP000650467"/>
    </source>
</evidence>
<evidence type="ECO:0000313" key="3">
    <source>
        <dbReference type="EMBL" id="KAG2434110.1"/>
    </source>
</evidence>
<dbReference type="OrthoDB" id="167809at2759"/>
<reference evidence="3" key="1">
    <citation type="journal article" date="2020" name="bioRxiv">
        <title>Comparative genomics of Chlamydomonas.</title>
        <authorList>
            <person name="Craig R.J."/>
            <person name="Hasan A.R."/>
            <person name="Ness R.W."/>
            <person name="Keightley P.D."/>
        </authorList>
    </citation>
    <scope>NUCLEOTIDE SEQUENCE</scope>
    <source>
        <strain evidence="3">SAG 7.73</strain>
    </source>
</reference>
<dbReference type="Pfam" id="PF00857">
    <property type="entry name" value="Isochorismatase"/>
    <property type="match status" value="1"/>
</dbReference>
<organism evidence="3 4">
    <name type="scientific">Chlamydomonas incerta</name>
    <dbReference type="NCBI Taxonomy" id="51695"/>
    <lineage>
        <taxon>Eukaryota</taxon>
        <taxon>Viridiplantae</taxon>
        <taxon>Chlorophyta</taxon>
        <taxon>core chlorophytes</taxon>
        <taxon>Chlorophyceae</taxon>
        <taxon>CS clade</taxon>
        <taxon>Chlamydomonadales</taxon>
        <taxon>Chlamydomonadaceae</taxon>
        <taxon>Chlamydomonas</taxon>
    </lineage>
</organism>
<keyword evidence="4" id="KW-1185">Reference proteome</keyword>
<comment type="caution">
    <text evidence="3">The sequence shown here is derived from an EMBL/GenBank/DDBJ whole genome shotgun (WGS) entry which is preliminary data.</text>
</comment>
<dbReference type="InterPro" id="IPR000868">
    <property type="entry name" value="Isochorismatase-like_dom"/>
</dbReference>
<dbReference type="Proteomes" id="UP000650467">
    <property type="component" value="Unassembled WGS sequence"/>
</dbReference>
<name>A0A835VZX4_CHLIN</name>
<evidence type="ECO:0000259" key="2">
    <source>
        <dbReference type="Pfam" id="PF00857"/>
    </source>
</evidence>
<dbReference type="CDD" id="cd00431">
    <property type="entry name" value="cysteine_hydrolases"/>
    <property type="match status" value="1"/>
</dbReference>